<feature type="binding site" evidence="13">
    <location>
        <position position="73"/>
    </location>
    <ligand>
        <name>Mg(2+)</name>
        <dbReference type="ChEBI" id="CHEBI:18420"/>
        <label>2</label>
    </ligand>
</feature>
<proteinExistence type="inferred from homology"/>
<evidence type="ECO:0000256" key="3">
    <source>
        <dbReference type="ARBA" id="ARBA00022722"/>
    </source>
</evidence>
<keyword evidence="9 13" id="KW-0238">DNA-binding</keyword>
<sequence>MEAKRSMTVLGVDPGLTSVGYGVLESDGKNILVKGFGSFATSKNDPLSSRLMFIHSSLQEIIRKYRPDTLACETVFYGKNAKSTILLGHARGVVLLAAESSGVEVVEFSPRRIKSAVGGRGSSSKEQVRYMVKAQLGVEDLPESTDISDALAVALCCLHTQETVG</sequence>
<evidence type="ECO:0000256" key="10">
    <source>
        <dbReference type="ARBA" id="ARBA00023172"/>
    </source>
</evidence>
<feature type="active site" evidence="13">
    <location>
        <position position="146"/>
    </location>
</feature>
<dbReference type="InterPro" id="IPR036397">
    <property type="entry name" value="RNaseH_sf"/>
</dbReference>
<organism evidence="15 16">
    <name type="scientific">candidate division TA06 bacterium</name>
    <dbReference type="NCBI Taxonomy" id="2250710"/>
    <lineage>
        <taxon>Bacteria</taxon>
        <taxon>Bacteria division TA06</taxon>
    </lineage>
</organism>
<evidence type="ECO:0000256" key="9">
    <source>
        <dbReference type="ARBA" id="ARBA00023125"/>
    </source>
</evidence>
<dbReference type="Proteomes" id="UP000315525">
    <property type="component" value="Unassembled WGS sequence"/>
</dbReference>
<keyword evidence="6 13" id="KW-0227">DNA damage</keyword>
<evidence type="ECO:0000256" key="12">
    <source>
        <dbReference type="ARBA" id="ARBA00029354"/>
    </source>
</evidence>
<evidence type="ECO:0000256" key="4">
    <source>
        <dbReference type="ARBA" id="ARBA00022723"/>
    </source>
</evidence>
<feature type="binding site" evidence="13">
    <location>
        <position position="146"/>
    </location>
    <ligand>
        <name>Mg(2+)</name>
        <dbReference type="ChEBI" id="CHEBI:18420"/>
        <label>1</label>
    </ligand>
</feature>
<comment type="subunit">
    <text evidence="13">Homodimer which binds Holliday junction (HJ) DNA. The HJ becomes 2-fold symmetrical on binding to RuvC with unstacked arms; it has a different conformation from HJ DNA in complex with RuvA. In the full resolvosome a probable DNA-RuvA(4)-RuvB(12)-RuvC(2) complex forms which resolves the HJ.</text>
</comment>
<dbReference type="FunFam" id="3.30.420.10:FF:000002">
    <property type="entry name" value="Crossover junction endodeoxyribonuclease RuvC"/>
    <property type="match status" value="1"/>
</dbReference>
<keyword evidence="5 13" id="KW-0255">Endonuclease</keyword>
<name>A0A523UT12_UNCT6</name>
<keyword evidence="7 13" id="KW-0378">Hydrolase</keyword>
<keyword evidence="10 13" id="KW-0233">DNA recombination</keyword>
<feature type="active site" evidence="13">
    <location>
        <position position="13"/>
    </location>
</feature>
<gene>
    <name evidence="13 15" type="primary">ruvC</name>
    <name evidence="15" type="ORF">E3J62_06920</name>
</gene>
<dbReference type="PRINTS" id="PR00696">
    <property type="entry name" value="RSOLVASERUVC"/>
</dbReference>
<dbReference type="Pfam" id="PF02075">
    <property type="entry name" value="RuvC"/>
    <property type="match status" value="1"/>
</dbReference>
<keyword evidence="2 13" id="KW-0963">Cytoplasm</keyword>
<keyword evidence="3 13" id="KW-0540">Nuclease</keyword>
<comment type="function">
    <text evidence="13">The RuvA-RuvB-RuvC complex processes Holliday junction (HJ) DNA during genetic recombination and DNA repair. Endonuclease that resolves HJ intermediates. Cleaves cruciform DNA by making single-stranded nicks across the HJ at symmetrical positions within the homologous arms, yielding a 5'-phosphate and a 3'-hydroxyl group; requires a central core of homology in the junction. The consensus cleavage sequence is 5'-(A/T)TT(C/G)-3'. Cleavage occurs on the 3'-side of the TT dinucleotide at the point of strand exchange. HJ branch migration catalyzed by RuvA-RuvB allows RuvC to scan DNA until it finds its consensus sequence, where it cleaves and resolves the cruciform DNA.</text>
</comment>
<keyword evidence="4 13" id="KW-0479">Metal-binding</keyword>
<dbReference type="HAMAP" id="MF_00034">
    <property type="entry name" value="RuvC"/>
    <property type="match status" value="1"/>
</dbReference>
<dbReference type="PANTHER" id="PTHR30194">
    <property type="entry name" value="CROSSOVER JUNCTION ENDODEOXYRIBONUCLEASE RUVC"/>
    <property type="match status" value="1"/>
</dbReference>
<dbReference type="GO" id="GO:0000287">
    <property type="term" value="F:magnesium ion binding"/>
    <property type="evidence" value="ECO:0007669"/>
    <property type="project" value="UniProtKB-UniRule"/>
</dbReference>
<evidence type="ECO:0000256" key="2">
    <source>
        <dbReference type="ARBA" id="ARBA00022490"/>
    </source>
</evidence>
<feature type="binding site" evidence="13">
    <location>
        <position position="13"/>
    </location>
    <ligand>
        <name>Mg(2+)</name>
        <dbReference type="ChEBI" id="CHEBI:18420"/>
        <label>1</label>
    </ligand>
</feature>
<evidence type="ECO:0000256" key="8">
    <source>
        <dbReference type="ARBA" id="ARBA00022842"/>
    </source>
</evidence>
<evidence type="ECO:0000256" key="7">
    <source>
        <dbReference type="ARBA" id="ARBA00022801"/>
    </source>
</evidence>
<dbReference type="PANTHER" id="PTHR30194:SF3">
    <property type="entry name" value="CROSSOVER JUNCTION ENDODEOXYRIBONUCLEASE RUVC"/>
    <property type="match status" value="1"/>
</dbReference>
<evidence type="ECO:0000256" key="1">
    <source>
        <dbReference type="ARBA" id="ARBA00009518"/>
    </source>
</evidence>
<dbReference type="AlphaFoldDB" id="A0A523UT12"/>
<protein>
    <recommendedName>
        <fullName evidence="13 14">Crossover junction endodeoxyribonuclease RuvC</fullName>
        <ecNumber evidence="13 14">3.1.21.10</ecNumber>
    </recommendedName>
    <alternativeName>
        <fullName evidence="13">Holliday junction nuclease RuvC</fullName>
    </alternativeName>
    <alternativeName>
        <fullName evidence="13">Holliday junction resolvase RuvC</fullName>
    </alternativeName>
</protein>
<evidence type="ECO:0000256" key="6">
    <source>
        <dbReference type="ARBA" id="ARBA00022763"/>
    </source>
</evidence>
<evidence type="ECO:0000256" key="11">
    <source>
        <dbReference type="ARBA" id="ARBA00023204"/>
    </source>
</evidence>
<dbReference type="NCBIfam" id="TIGR00228">
    <property type="entry name" value="ruvC"/>
    <property type="match status" value="1"/>
</dbReference>
<accession>A0A523UT12</accession>
<dbReference type="InterPro" id="IPR002176">
    <property type="entry name" value="X-over_junc_endoDNase_RuvC"/>
</dbReference>
<keyword evidence="8 13" id="KW-0460">Magnesium</keyword>
<dbReference type="GO" id="GO:0005737">
    <property type="term" value="C:cytoplasm"/>
    <property type="evidence" value="ECO:0007669"/>
    <property type="project" value="UniProtKB-SubCell"/>
</dbReference>
<comment type="subcellular location">
    <subcellularLocation>
        <location evidence="13">Cytoplasm</location>
    </subcellularLocation>
</comment>
<evidence type="ECO:0000256" key="13">
    <source>
        <dbReference type="HAMAP-Rule" id="MF_00034"/>
    </source>
</evidence>
<evidence type="ECO:0000256" key="14">
    <source>
        <dbReference type="NCBIfam" id="TIGR00228"/>
    </source>
</evidence>
<comment type="cofactor">
    <cofactor evidence="13">
        <name>Mg(2+)</name>
        <dbReference type="ChEBI" id="CHEBI:18420"/>
    </cofactor>
    <text evidence="13">Binds 2 Mg(2+) ion per subunit.</text>
</comment>
<comment type="catalytic activity">
    <reaction evidence="12 13">
        <text>Endonucleolytic cleavage at a junction such as a reciprocal single-stranded crossover between two homologous DNA duplexes (Holliday junction).</text>
        <dbReference type="EC" id="3.1.21.10"/>
    </reaction>
</comment>
<dbReference type="CDD" id="cd16962">
    <property type="entry name" value="RuvC"/>
    <property type="match status" value="1"/>
</dbReference>
<keyword evidence="11 13" id="KW-0234">DNA repair</keyword>
<comment type="caution">
    <text evidence="15">The sequence shown here is derived from an EMBL/GenBank/DDBJ whole genome shotgun (WGS) entry which is preliminary data.</text>
</comment>
<dbReference type="SUPFAM" id="SSF53098">
    <property type="entry name" value="Ribonuclease H-like"/>
    <property type="match status" value="1"/>
</dbReference>
<dbReference type="EMBL" id="SOJN01000078">
    <property type="protein sequence ID" value="TET45678.1"/>
    <property type="molecule type" value="Genomic_DNA"/>
</dbReference>
<comment type="similarity">
    <text evidence="1 13">Belongs to the RuvC family.</text>
</comment>
<dbReference type="GO" id="GO:0006310">
    <property type="term" value="P:DNA recombination"/>
    <property type="evidence" value="ECO:0007669"/>
    <property type="project" value="UniProtKB-UniRule"/>
</dbReference>
<feature type="active site" evidence="13">
    <location>
        <position position="73"/>
    </location>
</feature>
<evidence type="ECO:0000256" key="5">
    <source>
        <dbReference type="ARBA" id="ARBA00022759"/>
    </source>
</evidence>
<reference evidence="15 16" key="1">
    <citation type="submission" date="2019-03" db="EMBL/GenBank/DDBJ databases">
        <title>Metabolic potential of uncultured bacteria and archaea associated with petroleum seepage in deep-sea sediments.</title>
        <authorList>
            <person name="Dong X."/>
            <person name="Hubert C."/>
        </authorList>
    </citation>
    <scope>NUCLEOTIDE SEQUENCE [LARGE SCALE GENOMIC DNA]</scope>
    <source>
        <strain evidence="15">E44_bin18</strain>
    </source>
</reference>
<dbReference type="GO" id="GO:0008821">
    <property type="term" value="F:crossover junction DNA endonuclease activity"/>
    <property type="evidence" value="ECO:0007669"/>
    <property type="project" value="UniProtKB-UniRule"/>
</dbReference>
<dbReference type="EC" id="3.1.21.10" evidence="13 14"/>
<dbReference type="GO" id="GO:0006281">
    <property type="term" value="P:DNA repair"/>
    <property type="evidence" value="ECO:0007669"/>
    <property type="project" value="UniProtKB-UniRule"/>
</dbReference>
<dbReference type="Gene3D" id="3.30.420.10">
    <property type="entry name" value="Ribonuclease H-like superfamily/Ribonuclease H"/>
    <property type="match status" value="1"/>
</dbReference>
<dbReference type="InterPro" id="IPR012337">
    <property type="entry name" value="RNaseH-like_sf"/>
</dbReference>
<evidence type="ECO:0000313" key="15">
    <source>
        <dbReference type="EMBL" id="TET45678.1"/>
    </source>
</evidence>
<dbReference type="GO" id="GO:0048476">
    <property type="term" value="C:Holliday junction resolvase complex"/>
    <property type="evidence" value="ECO:0007669"/>
    <property type="project" value="UniProtKB-UniRule"/>
</dbReference>
<dbReference type="GO" id="GO:0003677">
    <property type="term" value="F:DNA binding"/>
    <property type="evidence" value="ECO:0007669"/>
    <property type="project" value="UniProtKB-KW"/>
</dbReference>
<evidence type="ECO:0000313" key="16">
    <source>
        <dbReference type="Proteomes" id="UP000315525"/>
    </source>
</evidence>